<dbReference type="AlphaFoldDB" id="A0A1J0VPH4"/>
<reference evidence="3" key="1">
    <citation type="submission" date="2016-11" db="EMBL/GenBank/DDBJ databases">
        <authorList>
            <person name="Jaros S."/>
            <person name="Januszkiewicz K."/>
            <person name="Wedrychowicz H."/>
        </authorList>
    </citation>
    <scope>NUCLEOTIDE SEQUENCE [LARGE SCALE GENOMIC DNA]</scope>
    <source>
        <strain evidence="3">Y48</strain>
    </source>
</reference>
<dbReference type="Pfam" id="PF00691">
    <property type="entry name" value="OmpA"/>
    <property type="match status" value="1"/>
</dbReference>
<feature type="domain" description="OmpA-like" evidence="2">
    <location>
        <begin position="202"/>
        <end position="325"/>
    </location>
</feature>
<name>A0A1J0VPH4_9NOCA</name>
<dbReference type="InterPro" id="IPR036737">
    <property type="entry name" value="OmpA-like_sf"/>
</dbReference>
<dbReference type="Gene3D" id="3.30.1330.60">
    <property type="entry name" value="OmpA-like domain"/>
    <property type="match status" value="1"/>
</dbReference>
<accession>A0A1J0VPH4</accession>
<dbReference type="PROSITE" id="PS51123">
    <property type="entry name" value="OMPA_2"/>
    <property type="match status" value="1"/>
</dbReference>
<proteinExistence type="predicted"/>
<evidence type="ECO:0000313" key="3">
    <source>
        <dbReference type="EMBL" id="APE33879.1"/>
    </source>
</evidence>
<dbReference type="PANTHER" id="PTHR30329:SF21">
    <property type="entry name" value="LIPOPROTEIN YIAD-RELATED"/>
    <property type="match status" value="1"/>
</dbReference>
<evidence type="ECO:0000259" key="2">
    <source>
        <dbReference type="PROSITE" id="PS51123"/>
    </source>
</evidence>
<protein>
    <recommendedName>
        <fullName evidence="2">OmpA-like domain-containing protein</fullName>
    </recommendedName>
</protein>
<dbReference type="GO" id="GO:0016020">
    <property type="term" value="C:membrane"/>
    <property type="evidence" value="ECO:0007669"/>
    <property type="project" value="UniProtKB-UniRule"/>
</dbReference>
<dbReference type="SUPFAM" id="SSF103088">
    <property type="entry name" value="OmpA-like"/>
    <property type="match status" value="1"/>
</dbReference>
<evidence type="ECO:0000313" key="4">
    <source>
        <dbReference type="Proteomes" id="UP000183810"/>
    </source>
</evidence>
<keyword evidence="1" id="KW-0472">Membrane</keyword>
<dbReference type="EMBL" id="CP018082">
    <property type="protein sequence ID" value="APE33879.1"/>
    <property type="molecule type" value="Genomic_DNA"/>
</dbReference>
<dbReference type="KEGG" id="nsl:BOX37_07735"/>
<sequence length="326" mass="34245">MARHSKRKGDATVRVITSTSGEVITTDLTPLRPNGQVQHAAADSERQIRAAIDKLGVTLSEATSTTPGLNVLPLLDRAAQIPNADIHVLSSGISTGAPMAFQAIGWNTNPDSVIESITRQGQLPNLTGRHVTFHRLGVAAGSQPGLPPFARTAIERVWVGICERAQAARCAVAHDTPSAAAPVATMPVPVVGVPQAITEDGCPVWLNLSDAVLRFSADSAALPASADAALLPIVEATSRCTIRSLDITGHIADTGEGNDHNDLAGRRARAVADRLVALGLRRDLLKAVTGRGARQPVIPNFTGGVFDEAAAQKNRRVEIVFHKAGR</sequence>
<dbReference type="InterPro" id="IPR050330">
    <property type="entry name" value="Bact_OuterMem_StrucFunc"/>
</dbReference>
<gene>
    <name evidence="3" type="ORF">BOX37_07735</name>
</gene>
<organism evidence="3 4">
    <name type="scientific">Nocardia mangyaensis</name>
    <dbReference type="NCBI Taxonomy" id="2213200"/>
    <lineage>
        <taxon>Bacteria</taxon>
        <taxon>Bacillati</taxon>
        <taxon>Actinomycetota</taxon>
        <taxon>Actinomycetes</taxon>
        <taxon>Mycobacteriales</taxon>
        <taxon>Nocardiaceae</taxon>
        <taxon>Nocardia</taxon>
    </lineage>
</organism>
<dbReference type="InterPro" id="IPR006665">
    <property type="entry name" value="OmpA-like"/>
</dbReference>
<dbReference type="PANTHER" id="PTHR30329">
    <property type="entry name" value="STATOR ELEMENT OF FLAGELLAR MOTOR COMPLEX"/>
    <property type="match status" value="1"/>
</dbReference>
<evidence type="ECO:0000256" key="1">
    <source>
        <dbReference type="PROSITE-ProRule" id="PRU00473"/>
    </source>
</evidence>
<keyword evidence="4" id="KW-1185">Reference proteome</keyword>
<dbReference type="Proteomes" id="UP000183810">
    <property type="component" value="Chromosome"/>
</dbReference>